<accession>A0A5C7DUH2</accession>
<sequence length="105" mass="12929">MKEIKNYTDKELKEKIMQDLEDEFKTLYKRLLKKDYLVRDNLLELMTIYNMGIYSYSIAKILEMNEDKTIIQVPLFERYIIGRKFVVQYNDKKQRYELKSTFCEF</sequence>
<protein>
    <submittedName>
        <fullName evidence="1">Uncharacterized protein</fullName>
    </submittedName>
</protein>
<organism evidence="1 2">
    <name type="scientific">Campylobacter volucris</name>
    <dbReference type="NCBI Taxonomy" id="1031542"/>
    <lineage>
        <taxon>Bacteria</taxon>
        <taxon>Pseudomonadati</taxon>
        <taxon>Campylobacterota</taxon>
        <taxon>Epsilonproteobacteria</taxon>
        <taxon>Campylobacterales</taxon>
        <taxon>Campylobacteraceae</taxon>
        <taxon>Campylobacter</taxon>
    </lineage>
</organism>
<dbReference type="EMBL" id="VOWJ01000032">
    <property type="protein sequence ID" value="TXE86083.1"/>
    <property type="molecule type" value="Genomic_DNA"/>
</dbReference>
<name>A0A5C7DUH2_9BACT</name>
<reference evidence="1 2" key="1">
    <citation type="submission" date="2019-07" db="EMBL/GenBank/DDBJ databases">
        <title>Rapid identification of Enteric Bacteria from Whole Genome Sequences (WGS) using Average Nucleotide Identity (ANI).</title>
        <authorList>
            <person name="Lane C."/>
        </authorList>
    </citation>
    <scope>NUCLEOTIDE SEQUENCE [LARGE SCALE GENOMIC DNA]</scope>
    <source>
        <strain evidence="1 2">2016D-0084</strain>
    </source>
</reference>
<dbReference type="AlphaFoldDB" id="A0A5C7DUH2"/>
<dbReference type="Proteomes" id="UP000321629">
    <property type="component" value="Unassembled WGS sequence"/>
</dbReference>
<gene>
    <name evidence="1" type="ORF">FPD38_07190</name>
</gene>
<dbReference type="RefSeq" id="WP_147556043.1">
    <property type="nucleotide sequence ID" value="NZ_VOWJ01000032.1"/>
</dbReference>
<evidence type="ECO:0000313" key="2">
    <source>
        <dbReference type="Proteomes" id="UP000321629"/>
    </source>
</evidence>
<proteinExistence type="predicted"/>
<comment type="caution">
    <text evidence="1">The sequence shown here is derived from an EMBL/GenBank/DDBJ whole genome shotgun (WGS) entry which is preliminary data.</text>
</comment>
<evidence type="ECO:0000313" key="1">
    <source>
        <dbReference type="EMBL" id="TXE86083.1"/>
    </source>
</evidence>